<feature type="region of interest" description="Disordered" evidence="1">
    <location>
        <begin position="69"/>
        <end position="93"/>
    </location>
</feature>
<dbReference type="RefSeq" id="WP_311938362.1">
    <property type="nucleotide sequence ID" value="NZ_JAVSCS010000018.1"/>
</dbReference>
<evidence type="ECO:0000313" key="3">
    <source>
        <dbReference type="EMBL" id="MEW9304237.1"/>
    </source>
</evidence>
<keyword evidence="2" id="KW-0732">Signal</keyword>
<proteinExistence type="predicted"/>
<gene>
    <name evidence="3" type="ORF">ABXS05_01705</name>
    <name evidence="4" type="ORF">ACETRX_05385</name>
</gene>
<organism evidence="4 6">
    <name type="scientific">Labrys neptuniae</name>
    <dbReference type="NCBI Taxonomy" id="376174"/>
    <lineage>
        <taxon>Bacteria</taxon>
        <taxon>Pseudomonadati</taxon>
        <taxon>Pseudomonadota</taxon>
        <taxon>Alphaproteobacteria</taxon>
        <taxon>Hyphomicrobiales</taxon>
        <taxon>Xanthobacteraceae</taxon>
        <taxon>Labrys</taxon>
    </lineage>
</organism>
<feature type="chain" id="PRO_5045033116" description="DUF2502 domain-containing protein" evidence="2">
    <location>
        <begin position="27"/>
        <end position="93"/>
    </location>
</feature>
<accession>A0ABV6ZA45</accession>
<reference evidence="4 6" key="2">
    <citation type="submission" date="2024-09" db="EMBL/GenBank/DDBJ databases">
        <title>Description of Labrys sedimenti sp. nov., isolated from a diclofenac-degrading enrichment culture, and genome-based reclassification of Labrys portucalensis as a later heterotypic synonym of Labrys neptuniae.</title>
        <authorList>
            <person name="Tancsics A."/>
            <person name="Csepanyi A."/>
        </authorList>
    </citation>
    <scope>NUCLEOTIDE SEQUENCE [LARGE SCALE GENOMIC DNA]</scope>
    <source>
        <strain evidence="4 6">LMG 23412</strain>
    </source>
</reference>
<evidence type="ECO:0000256" key="2">
    <source>
        <dbReference type="SAM" id="SignalP"/>
    </source>
</evidence>
<keyword evidence="5" id="KW-1185">Reference proteome</keyword>
<evidence type="ECO:0000313" key="4">
    <source>
        <dbReference type="EMBL" id="MFC2249036.1"/>
    </source>
</evidence>
<dbReference type="Proteomes" id="UP001555786">
    <property type="component" value="Unassembled WGS sequence"/>
</dbReference>
<name>A0ABV6ZA45_9HYPH</name>
<sequence>MKKLLLAALIAVGALSASVAPSSALAPVHLGTPAATQAEQVGWHGWGKHGWRRHHDNGLHRGWRRGRHEGWRRHGGRHGHDGWRRHGGRHHRW</sequence>
<dbReference type="EMBL" id="JBFNQD010000001">
    <property type="protein sequence ID" value="MEW9304237.1"/>
    <property type="molecule type" value="Genomic_DNA"/>
</dbReference>
<evidence type="ECO:0000313" key="5">
    <source>
        <dbReference type="Proteomes" id="UP001555786"/>
    </source>
</evidence>
<dbReference type="Proteomes" id="UP001595190">
    <property type="component" value="Unassembled WGS sequence"/>
</dbReference>
<protein>
    <recommendedName>
        <fullName evidence="7">DUF2502 domain-containing protein</fullName>
    </recommendedName>
</protein>
<feature type="signal peptide" evidence="2">
    <location>
        <begin position="1"/>
        <end position="26"/>
    </location>
</feature>
<evidence type="ECO:0000256" key="1">
    <source>
        <dbReference type="SAM" id="MobiDB-lite"/>
    </source>
</evidence>
<comment type="caution">
    <text evidence="4">The sequence shown here is derived from an EMBL/GenBank/DDBJ whole genome shotgun (WGS) entry which is preliminary data.</text>
</comment>
<dbReference type="EMBL" id="JBHGPK010000001">
    <property type="protein sequence ID" value="MFC2249036.1"/>
    <property type="molecule type" value="Genomic_DNA"/>
</dbReference>
<evidence type="ECO:0008006" key="7">
    <source>
        <dbReference type="Google" id="ProtNLM"/>
    </source>
</evidence>
<evidence type="ECO:0000313" key="6">
    <source>
        <dbReference type="Proteomes" id="UP001595190"/>
    </source>
</evidence>
<reference evidence="3 5" key="1">
    <citation type="submission" date="2024-07" db="EMBL/GenBank/DDBJ databases">
        <title>Description of Labrys sedimenti sp. nov., isolated from a diclofenac-degrading enrichment culture.</title>
        <authorList>
            <person name="Tancsics A."/>
            <person name="Csepanyi A."/>
        </authorList>
    </citation>
    <scope>NUCLEOTIDE SEQUENCE [LARGE SCALE GENOMIC DNA]</scope>
    <source>
        <strain evidence="3 5">LMG 23578</strain>
    </source>
</reference>